<dbReference type="SUPFAM" id="SSF161098">
    <property type="entry name" value="MetI-like"/>
    <property type="match status" value="1"/>
</dbReference>
<dbReference type="Gene3D" id="1.10.3720.10">
    <property type="entry name" value="MetI-like"/>
    <property type="match status" value="1"/>
</dbReference>
<keyword evidence="12" id="KW-1185">Reference proteome</keyword>
<dbReference type="EMBL" id="BAAAZU010000001">
    <property type="protein sequence ID" value="GAA3912299.1"/>
    <property type="molecule type" value="Genomic_DNA"/>
</dbReference>
<evidence type="ECO:0000259" key="10">
    <source>
        <dbReference type="PROSITE" id="PS50928"/>
    </source>
</evidence>
<keyword evidence="4 8" id="KW-1133">Transmembrane helix</keyword>
<dbReference type="SUPFAM" id="SSF53850">
    <property type="entry name" value="Periplasmic binding protein-like II"/>
    <property type="match status" value="1"/>
</dbReference>
<gene>
    <name evidence="11" type="ORF">GCM10022229_01140</name>
</gene>
<dbReference type="PANTHER" id="PTHR30177">
    <property type="entry name" value="GLYCINE BETAINE/L-PROLINE TRANSPORT SYSTEM PERMEASE PROTEIN PROW"/>
    <property type="match status" value="1"/>
</dbReference>
<comment type="caution">
    <text evidence="11">The sequence shown here is derived from an EMBL/GenBank/DDBJ whole genome shotgun (WGS) entry which is preliminary data.</text>
</comment>
<feature type="transmembrane region" description="Helical" evidence="8">
    <location>
        <begin position="366"/>
        <end position="383"/>
    </location>
</feature>
<comment type="similarity">
    <text evidence="6">In the C-terminal section; belongs to the OsmX family.</text>
</comment>
<dbReference type="Pfam" id="PF00528">
    <property type="entry name" value="BPD_transp_1"/>
    <property type="match status" value="1"/>
</dbReference>
<keyword evidence="2 8" id="KW-0813">Transport</keyword>
<dbReference type="PANTHER" id="PTHR30177:SF4">
    <property type="entry name" value="OSMOPROTECTANT IMPORT PERMEASE PROTEIN OSMW"/>
    <property type="match status" value="1"/>
</dbReference>
<evidence type="ECO:0000256" key="3">
    <source>
        <dbReference type="ARBA" id="ARBA00022692"/>
    </source>
</evidence>
<dbReference type="Gene3D" id="3.40.190.10">
    <property type="entry name" value="Periplasmic binding protein-like II"/>
    <property type="match status" value="1"/>
</dbReference>
<evidence type="ECO:0000313" key="12">
    <source>
        <dbReference type="Proteomes" id="UP001501727"/>
    </source>
</evidence>
<accession>A0ABP7M4D3</accession>
<evidence type="ECO:0000256" key="6">
    <source>
        <dbReference type="ARBA" id="ARBA00035642"/>
    </source>
</evidence>
<dbReference type="CDD" id="cd06261">
    <property type="entry name" value="TM_PBP2"/>
    <property type="match status" value="1"/>
</dbReference>
<proteinExistence type="inferred from homology"/>
<dbReference type="InterPro" id="IPR035906">
    <property type="entry name" value="MetI-like_sf"/>
</dbReference>
<evidence type="ECO:0000256" key="2">
    <source>
        <dbReference type="ARBA" id="ARBA00022448"/>
    </source>
</evidence>
<dbReference type="CDD" id="cd13607">
    <property type="entry name" value="PBP2_AfProX_like"/>
    <property type="match status" value="1"/>
</dbReference>
<sequence length="502" mass="53492">MWFVGILIAATPGIATAATQDATHQAAPRHSAAAHVVIGSKNFTEAVILGEMGAGLAREQGLDVEHKRQLGGTRILWRALENGQIDAYAEYTGTLAEELLQMPGADNAALRKALAERGLAMTDPLGFDNTYALGMREARAAALGIATLSDLRAHPQLKLGLSNEFMQRADGWPGLLDAYGLPQKPDGLDHDLAYRALASGAIDATDLYSTDAEIPYYGLRVLADDRHYFPSYQAVYLYRADLAQRAPAWVDALRGMAGRIDAATMQRLNAQVKLEHRSEADVAADWLGVDAPDTRGRASRIWQRTREHLALVGISLGLALLLALPLGIFAARRPRLGQGVLSLTGLLQTLPSLAVFVFMIPLFGIGAQPAIAALFLYSLLPVVRNTHAGLTGIPLELRETAAAIGLPPRTRLWRIELPLALRTILAGIKTAAVINVGTATLGALIGAGGYGQPILAGIRLDDIGLILEGAVPAAVLALVVQGVFEAVERMLTPRGLRIAARA</sequence>
<keyword evidence="3 8" id="KW-0812">Transmembrane</keyword>
<evidence type="ECO:0000256" key="1">
    <source>
        <dbReference type="ARBA" id="ARBA00004651"/>
    </source>
</evidence>
<dbReference type="InterPro" id="IPR000515">
    <property type="entry name" value="MetI-like"/>
</dbReference>
<dbReference type="Proteomes" id="UP001501727">
    <property type="component" value="Unassembled WGS sequence"/>
</dbReference>
<feature type="signal peptide" evidence="9">
    <location>
        <begin position="1"/>
        <end position="17"/>
    </location>
</feature>
<organism evidence="11 12">
    <name type="scientific">Luteimonas lutimaris</name>
    <dbReference type="NCBI Taxonomy" id="698645"/>
    <lineage>
        <taxon>Bacteria</taxon>
        <taxon>Pseudomonadati</taxon>
        <taxon>Pseudomonadota</taxon>
        <taxon>Gammaproteobacteria</taxon>
        <taxon>Lysobacterales</taxon>
        <taxon>Lysobacteraceae</taxon>
        <taxon>Luteimonas</taxon>
    </lineage>
</organism>
<evidence type="ECO:0000256" key="4">
    <source>
        <dbReference type="ARBA" id="ARBA00022989"/>
    </source>
</evidence>
<reference evidence="12" key="1">
    <citation type="journal article" date="2019" name="Int. J. Syst. Evol. Microbiol.">
        <title>The Global Catalogue of Microorganisms (GCM) 10K type strain sequencing project: providing services to taxonomists for standard genome sequencing and annotation.</title>
        <authorList>
            <consortium name="The Broad Institute Genomics Platform"/>
            <consortium name="The Broad Institute Genome Sequencing Center for Infectious Disease"/>
            <person name="Wu L."/>
            <person name="Ma J."/>
        </authorList>
    </citation>
    <scope>NUCLEOTIDE SEQUENCE [LARGE SCALE GENOMIC DNA]</scope>
    <source>
        <strain evidence="12">JCM 16916</strain>
    </source>
</reference>
<comment type="similarity">
    <text evidence="8">Belongs to the binding-protein-dependent transport system permease family.</text>
</comment>
<comment type="subcellular location">
    <subcellularLocation>
        <location evidence="1 8">Cell membrane</location>
        <topology evidence="1 8">Multi-pass membrane protein</topology>
    </subcellularLocation>
</comment>
<evidence type="ECO:0000313" key="11">
    <source>
        <dbReference type="EMBL" id="GAA3912299.1"/>
    </source>
</evidence>
<dbReference type="Gene3D" id="3.40.190.120">
    <property type="entry name" value="Osmoprotection protein (prox), domain 2"/>
    <property type="match status" value="1"/>
</dbReference>
<name>A0ABP7M4D3_9GAMM</name>
<evidence type="ECO:0000256" key="8">
    <source>
        <dbReference type="RuleBase" id="RU363032"/>
    </source>
</evidence>
<feature type="transmembrane region" description="Helical" evidence="8">
    <location>
        <begin position="309"/>
        <end position="328"/>
    </location>
</feature>
<dbReference type="InterPro" id="IPR007210">
    <property type="entry name" value="ABC_Gly_betaine_transp_sub-bd"/>
</dbReference>
<feature type="transmembrane region" description="Helical" evidence="8">
    <location>
        <begin position="465"/>
        <end position="487"/>
    </location>
</feature>
<dbReference type="Pfam" id="PF04069">
    <property type="entry name" value="OpuAC"/>
    <property type="match status" value="1"/>
</dbReference>
<keyword evidence="5 8" id="KW-0472">Membrane</keyword>
<dbReference type="PROSITE" id="PS50928">
    <property type="entry name" value="ABC_TM1"/>
    <property type="match status" value="1"/>
</dbReference>
<keyword evidence="9" id="KW-0732">Signal</keyword>
<comment type="similarity">
    <text evidence="7">In the N-terminal section; belongs to the binding-protein-dependent transport system permease family.</text>
</comment>
<feature type="chain" id="PRO_5045631420" evidence="9">
    <location>
        <begin position="18"/>
        <end position="502"/>
    </location>
</feature>
<feature type="transmembrane region" description="Helical" evidence="8">
    <location>
        <begin position="419"/>
        <end position="445"/>
    </location>
</feature>
<evidence type="ECO:0000256" key="5">
    <source>
        <dbReference type="ARBA" id="ARBA00023136"/>
    </source>
</evidence>
<dbReference type="InterPro" id="IPR041894">
    <property type="entry name" value="PBP2_ProX-like"/>
</dbReference>
<protein>
    <submittedName>
        <fullName evidence="11">Glycine betaine ABC transporter substrate-binding protein</fullName>
    </submittedName>
</protein>
<evidence type="ECO:0000256" key="9">
    <source>
        <dbReference type="SAM" id="SignalP"/>
    </source>
</evidence>
<evidence type="ECO:0000256" key="7">
    <source>
        <dbReference type="ARBA" id="ARBA00035652"/>
    </source>
</evidence>
<feature type="domain" description="ABC transmembrane type-1" evidence="10">
    <location>
        <begin position="305"/>
        <end position="484"/>
    </location>
</feature>
<dbReference type="InterPro" id="IPR051204">
    <property type="entry name" value="ABC_transp_perm/SBD"/>
</dbReference>